<sequence>MLDVSFDIVEQYVRLPKVEREEVQRIVEWVRAQHYMPNLSEGEILLFYVACKCSSEMTKQTIDTNLTYHTHVDEFFNNIDPELGEMKRAMQVEAMFVLPKLTPEGHRVFFAKLIDLNSSNFNFADAIKLYILLLEVFVREDDVRQGYRFVFDVSGITLGHVARLGIMTMKKLLCYLQEALPTRLFSLHFINIVPYMDKILALMYPFMKKDLLDILYIHSKLDEFYKFVPQNILPKELGGEELESVQLREIFYDKIRSRRKEILEYEKLYRINEKLRPGKPKNASDLFGIEGTFKKLDID</sequence>
<dbReference type="Pfam" id="PF00650">
    <property type="entry name" value="CRAL_TRIO"/>
    <property type="match status" value="1"/>
</dbReference>
<dbReference type="PRINTS" id="PR00180">
    <property type="entry name" value="CRETINALDHBP"/>
</dbReference>
<feature type="domain" description="CRAL-TRIO" evidence="1">
    <location>
        <begin position="85"/>
        <end position="245"/>
    </location>
</feature>
<dbReference type="PROSITE" id="PS50191">
    <property type="entry name" value="CRAL_TRIO"/>
    <property type="match status" value="1"/>
</dbReference>
<reference evidence="3" key="1">
    <citation type="submission" date="2014-03" db="EMBL/GenBank/DDBJ databases">
        <authorList>
            <person name="Aksoy S."/>
            <person name="Warren W."/>
            <person name="Wilson R.K."/>
        </authorList>
    </citation>
    <scope>NUCLEOTIDE SEQUENCE [LARGE SCALE GENOMIC DNA]</scope>
    <source>
        <strain evidence="3">IAEA</strain>
    </source>
</reference>
<dbReference type="AlphaFoldDB" id="A0A1A9X1J2"/>
<reference evidence="2" key="2">
    <citation type="submission" date="2020-05" db="UniProtKB">
        <authorList>
            <consortium name="EnsemblMetazoa"/>
        </authorList>
    </citation>
    <scope>IDENTIFICATION</scope>
    <source>
        <strain evidence="2">IAEA</strain>
    </source>
</reference>
<keyword evidence="3" id="KW-1185">Reference proteome</keyword>
<dbReference type="CDD" id="cd00170">
    <property type="entry name" value="SEC14"/>
    <property type="match status" value="1"/>
</dbReference>
<evidence type="ECO:0000313" key="2">
    <source>
        <dbReference type="EnsemblMetazoa" id="GBRI040778-PA"/>
    </source>
</evidence>
<protein>
    <submittedName>
        <fullName evidence="2">CRAL-TRIO domain-containing protein</fullName>
    </submittedName>
</protein>
<dbReference type="PANTHER" id="PTHR10174:SF213">
    <property type="entry name" value="CRAL-TRIO DOMAIN-CONTAINING PROTEIN"/>
    <property type="match status" value="1"/>
</dbReference>
<dbReference type="SUPFAM" id="SSF52087">
    <property type="entry name" value="CRAL/TRIO domain"/>
    <property type="match status" value="1"/>
</dbReference>
<dbReference type="Gene3D" id="3.40.525.10">
    <property type="entry name" value="CRAL-TRIO lipid binding domain"/>
    <property type="match status" value="1"/>
</dbReference>
<dbReference type="VEuPathDB" id="VectorBase:GBRI040778"/>
<dbReference type="Proteomes" id="UP000091820">
    <property type="component" value="Unassembled WGS sequence"/>
</dbReference>
<dbReference type="EnsemblMetazoa" id="GBRI040778-RA">
    <property type="protein sequence ID" value="GBRI040778-PA"/>
    <property type="gene ID" value="GBRI040778"/>
</dbReference>
<organism evidence="2 3">
    <name type="scientific">Glossina brevipalpis</name>
    <dbReference type="NCBI Taxonomy" id="37001"/>
    <lineage>
        <taxon>Eukaryota</taxon>
        <taxon>Metazoa</taxon>
        <taxon>Ecdysozoa</taxon>
        <taxon>Arthropoda</taxon>
        <taxon>Hexapoda</taxon>
        <taxon>Insecta</taxon>
        <taxon>Pterygota</taxon>
        <taxon>Neoptera</taxon>
        <taxon>Endopterygota</taxon>
        <taxon>Diptera</taxon>
        <taxon>Brachycera</taxon>
        <taxon>Muscomorpha</taxon>
        <taxon>Hippoboscoidea</taxon>
        <taxon>Glossinidae</taxon>
        <taxon>Glossina</taxon>
    </lineage>
</organism>
<dbReference type="PANTHER" id="PTHR10174">
    <property type="entry name" value="ALPHA-TOCOPHEROL TRANSFER PROTEIN-RELATED"/>
    <property type="match status" value="1"/>
</dbReference>
<proteinExistence type="predicted"/>
<accession>A0A1A9X1J2</accession>
<evidence type="ECO:0000313" key="3">
    <source>
        <dbReference type="Proteomes" id="UP000091820"/>
    </source>
</evidence>
<evidence type="ECO:0000259" key="1">
    <source>
        <dbReference type="PROSITE" id="PS50191"/>
    </source>
</evidence>
<dbReference type="GO" id="GO:1902936">
    <property type="term" value="F:phosphatidylinositol bisphosphate binding"/>
    <property type="evidence" value="ECO:0007669"/>
    <property type="project" value="TreeGrafter"/>
</dbReference>
<dbReference type="InterPro" id="IPR036865">
    <property type="entry name" value="CRAL-TRIO_dom_sf"/>
</dbReference>
<dbReference type="InterPro" id="IPR001251">
    <property type="entry name" value="CRAL-TRIO_dom"/>
</dbReference>
<name>A0A1A9X1J2_9MUSC</name>
<dbReference type="GO" id="GO:0016020">
    <property type="term" value="C:membrane"/>
    <property type="evidence" value="ECO:0007669"/>
    <property type="project" value="TreeGrafter"/>
</dbReference>
<dbReference type="SMART" id="SM00516">
    <property type="entry name" value="SEC14"/>
    <property type="match status" value="1"/>
</dbReference>